<reference evidence="2 3" key="1">
    <citation type="submission" date="2015-01" db="EMBL/GenBank/DDBJ databases">
        <title>The Genome Sequence of Exophiala oligosperma CBS72588.</title>
        <authorList>
            <consortium name="The Broad Institute Genomics Platform"/>
            <person name="Cuomo C."/>
            <person name="de Hoog S."/>
            <person name="Gorbushina A."/>
            <person name="Stielow B."/>
            <person name="Teixiera M."/>
            <person name="Abouelleil A."/>
            <person name="Chapman S.B."/>
            <person name="Priest M."/>
            <person name="Young S.K."/>
            <person name="Wortman J."/>
            <person name="Nusbaum C."/>
            <person name="Birren B."/>
        </authorList>
    </citation>
    <scope>NUCLEOTIDE SEQUENCE [LARGE SCALE GENOMIC DNA]</scope>
    <source>
        <strain evidence="2 3">CBS 72588</strain>
    </source>
</reference>
<dbReference type="VEuPathDB" id="FungiDB:PV06_01515"/>
<evidence type="ECO:0000259" key="1">
    <source>
        <dbReference type="Pfam" id="PF01261"/>
    </source>
</evidence>
<name>A0A0D2ECV0_9EURO</name>
<proteinExistence type="predicted"/>
<dbReference type="InterPro" id="IPR013022">
    <property type="entry name" value="Xyl_isomerase-like_TIM-brl"/>
</dbReference>
<dbReference type="OrthoDB" id="5360893at2759"/>
<dbReference type="EMBL" id="KN847333">
    <property type="protein sequence ID" value="KIW45804.1"/>
    <property type="molecule type" value="Genomic_DNA"/>
</dbReference>
<dbReference type="Gene3D" id="3.20.20.150">
    <property type="entry name" value="Divalent-metal-dependent TIM barrel enzymes"/>
    <property type="match status" value="1"/>
</dbReference>
<keyword evidence="3" id="KW-1185">Reference proteome</keyword>
<dbReference type="PANTHER" id="PTHR12110:SF57">
    <property type="entry name" value="DIOXYGENASE, PUTATIVE-RELATED"/>
    <property type="match status" value="1"/>
</dbReference>
<gene>
    <name evidence="2" type="ORF">PV06_01515</name>
</gene>
<dbReference type="InterPro" id="IPR050312">
    <property type="entry name" value="IolE/XylAMocC-like"/>
</dbReference>
<dbReference type="SUPFAM" id="SSF51658">
    <property type="entry name" value="Xylose isomerase-like"/>
    <property type="match status" value="1"/>
</dbReference>
<dbReference type="Pfam" id="PF01261">
    <property type="entry name" value="AP_endonuc_2"/>
    <property type="match status" value="1"/>
</dbReference>
<dbReference type="AlphaFoldDB" id="A0A0D2ECV0"/>
<accession>A0A0D2ECV0</accession>
<organism evidence="2 3">
    <name type="scientific">Exophiala oligosperma</name>
    <dbReference type="NCBI Taxonomy" id="215243"/>
    <lineage>
        <taxon>Eukaryota</taxon>
        <taxon>Fungi</taxon>
        <taxon>Dikarya</taxon>
        <taxon>Ascomycota</taxon>
        <taxon>Pezizomycotina</taxon>
        <taxon>Eurotiomycetes</taxon>
        <taxon>Chaetothyriomycetidae</taxon>
        <taxon>Chaetothyriales</taxon>
        <taxon>Herpotrichiellaceae</taxon>
        <taxon>Exophiala</taxon>
    </lineage>
</organism>
<evidence type="ECO:0000313" key="2">
    <source>
        <dbReference type="EMBL" id="KIW45804.1"/>
    </source>
</evidence>
<dbReference type="HOGENOM" id="CLU_035063_0_0_1"/>
<dbReference type="InterPro" id="IPR036237">
    <property type="entry name" value="Xyl_isomerase-like_sf"/>
</dbReference>
<dbReference type="PANTHER" id="PTHR12110">
    <property type="entry name" value="HYDROXYPYRUVATE ISOMERASE"/>
    <property type="match status" value="1"/>
</dbReference>
<dbReference type="RefSeq" id="XP_016266020.1">
    <property type="nucleotide sequence ID" value="XM_016402123.1"/>
</dbReference>
<evidence type="ECO:0000313" key="3">
    <source>
        <dbReference type="Proteomes" id="UP000053342"/>
    </source>
</evidence>
<dbReference type="Proteomes" id="UP000053342">
    <property type="component" value="Unassembled WGS sequence"/>
</dbReference>
<feature type="domain" description="Xylose isomerase-like TIM barrel" evidence="1">
    <location>
        <begin position="26"/>
        <end position="318"/>
    </location>
</feature>
<dbReference type="STRING" id="215243.A0A0D2ECV0"/>
<protein>
    <recommendedName>
        <fullName evidence="1">Xylose isomerase-like TIM barrel domain-containing protein</fullName>
    </recommendedName>
</protein>
<sequence length="339" mass="38303">MTCAPSIASMSLGRAWAGHSLETKLASAHDAGFKGIEVFYEDLEHLASTLPGGVTDANIITSASMFKSLADQFQLIIIALQPFMHFEGLVSEEDHRQKLKALELWFKLAEVLQTNTIQVPSNFLGNGITDDRSRIVSDLRRLADAGMKQKPPIRFAYEGLCWGRFVNKWQQVWEIIQAVDRPNFGMCLDLFHILGRDWANPAADDGKIGPEADTRLHDSLREMVQTLDIDKVYYVQAANAERAGLPMRPGHQWWSDDQPARLTWSRNMRLFPFENGSYMPDEEALAAVLLPRPLGLGYRGWVSMELFSRSMASSDPGVPRRHAERGIESWNIIKNKYQL</sequence>
<dbReference type="GeneID" id="27353589"/>